<evidence type="ECO:0000259" key="1">
    <source>
        <dbReference type="Pfam" id="PF02371"/>
    </source>
</evidence>
<dbReference type="RefSeq" id="WP_371150971.1">
    <property type="nucleotide sequence ID" value="NZ_JBFSOO010000012.1"/>
</dbReference>
<dbReference type="Proteomes" id="UP001568358">
    <property type="component" value="Unassembled WGS sequence"/>
</dbReference>
<dbReference type="Pfam" id="PF02371">
    <property type="entry name" value="Transposase_20"/>
    <property type="match status" value="1"/>
</dbReference>
<reference evidence="2 3" key="1">
    <citation type="submission" date="2024-07" db="EMBL/GenBank/DDBJ databases">
        <title>Active virus-host system and metabolic interactions in a Lokiarchaeon culture.</title>
        <authorList>
            <person name="Ponce Toledo R.I."/>
            <person name="Rodrigues Oliveira T."/>
            <person name="Schleper C."/>
        </authorList>
    </citation>
    <scope>NUCLEOTIDE SEQUENCE [LARGE SCALE GENOMIC DNA]</scope>
    <source>
        <strain evidence="2 3">B35</strain>
    </source>
</reference>
<dbReference type="PANTHER" id="PTHR33055">
    <property type="entry name" value="TRANSPOSASE FOR INSERTION SEQUENCE ELEMENT IS1111A"/>
    <property type="match status" value="1"/>
</dbReference>
<protein>
    <submittedName>
        <fullName evidence="2">IS110 family transposase</fullName>
    </submittedName>
</protein>
<comment type="caution">
    <text evidence="2">The sequence shown here is derived from an EMBL/GenBank/DDBJ whole genome shotgun (WGS) entry which is preliminary data.</text>
</comment>
<keyword evidence="3" id="KW-1185">Reference proteome</keyword>
<dbReference type="InterPro" id="IPR047650">
    <property type="entry name" value="Transpos_IS110"/>
</dbReference>
<evidence type="ECO:0000313" key="3">
    <source>
        <dbReference type="Proteomes" id="UP001568358"/>
    </source>
</evidence>
<dbReference type="InterPro" id="IPR003346">
    <property type="entry name" value="Transposase_20"/>
</dbReference>
<dbReference type="PANTHER" id="PTHR33055:SF15">
    <property type="entry name" value="TRANSPOSASE-RELATED"/>
    <property type="match status" value="1"/>
</dbReference>
<dbReference type="EMBL" id="JBFSOO010000012">
    <property type="protein sequence ID" value="MEZ6854573.1"/>
    <property type="molecule type" value="Genomic_DNA"/>
</dbReference>
<accession>A0ABV4JV02</accession>
<feature type="domain" description="Transposase IS116/IS110/IS902 C-terminal" evidence="1">
    <location>
        <begin position="2"/>
        <end position="61"/>
    </location>
</feature>
<proteinExistence type="predicted"/>
<organism evidence="2 3">
    <name type="scientific">Halodesulfovibrio aestuarii</name>
    <dbReference type="NCBI Taxonomy" id="126333"/>
    <lineage>
        <taxon>Bacteria</taxon>
        <taxon>Pseudomonadati</taxon>
        <taxon>Thermodesulfobacteriota</taxon>
        <taxon>Desulfovibrionia</taxon>
        <taxon>Desulfovibrionales</taxon>
        <taxon>Desulfovibrionaceae</taxon>
        <taxon>Halodesulfovibrio</taxon>
    </lineage>
</organism>
<gene>
    <name evidence="2" type="ORF">AB2Z07_13735</name>
</gene>
<name>A0ABV4JV02_9BACT</name>
<sequence length="61" mass="6930">MRSIPGIGSVLGLTILTETGDVRRFKHHRQYLKYCGVNLCSYQSGNTKGQYSISKRRNARL</sequence>
<evidence type="ECO:0000313" key="2">
    <source>
        <dbReference type="EMBL" id="MEZ6854573.1"/>
    </source>
</evidence>